<dbReference type="SUPFAM" id="SSF56059">
    <property type="entry name" value="Glutathione synthetase ATP-binding domain-like"/>
    <property type="match status" value="1"/>
</dbReference>
<dbReference type="InterPro" id="IPR051680">
    <property type="entry name" value="ATP-dep_Glu-Cys_Ligase-2"/>
</dbReference>
<accession>A0AA38RPJ2</accession>
<dbReference type="Pfam" id="PF04107">
    <property type="entry name" value="GCS2"/>
    <property type="match status" value="1"/>
</dbReference>
<dbReference type="EMBL" id="JANBVO010000039">
    <property type="protein sequence ID" value="KAJ9136597.1"/>
    <property type="molecule type" value="Genomic_DNA"/>
</dbReference>
<dbReference type="Pfam" id="PF14403">
    <property type="entry name" value="CP_ATPgrasp_2"/>
    <property type="match status" value="1"/>
</dbReference>
<evidence type="ECO:0000256" key="2">
    <source>
        <dbReference type="ARBA" id="ARBA00022741"/>
    </source>
</evidence>
<evidence type="ECO:0000256" key="4">
    <source>
        <dbReference type="SAM" id="MobiDB-lite"/>
    </source>
</evidence>
<feature type="region of interest" description="Disordered" evidence="4">
    <location>
        <begin position="826"/>
        <end position="862"/>
    </location>
</feature>
<protein>
    <recommendedName>
        <fullName evidence="5">Circularly permuted ATP-grasp type 2 domain-containing protein</fullName>
    </recommendedName>
</protein>
<evidence type="ECO:0000313" key="6">
    <source>
        <dbReference type="EMBL" id="KAJ9136597.1"/>
    </source>
</evidence>
<keyword evidence="1" id="KW-0436">Ligase</keyword>
<dbReference type="GO" id="GO:0042398">
    <property type="term" value="P:modified amino acid biosynthetic process"/>
    <property type="evidence" value="ECO:0007669"/>
    <property type="project" value="InterPro"/>
</dbReference>
<evidence type="ECO:0000313" key="7">
    <source>
        <dbReference type="Proteomes" id="UP001174694"/>
    </source>
</evidence>
<dbReference type="InterPro" id="IPR011793">
    <property type="entry name" value="YbdK"/>
</dbReference>
<evidence type="ECO:0000259" key="5">
    <source>
        <dbReference type="Pfam" id="PF14403"/>
    </source>
</evidence>
<name>A0AA38RPJ2_9PEZI</name>
<organism evidence="6 7">
    <name type="scientific">Pleurostoma richardsiae</name>
    <dbReference type="NCBI Taxonomy" id="41990"/>
    <lineage>
        <taxon>Eukaryota</taxon>
        <taxon>Fungi</taxon>
        <taxon>Dikarya</taxon>
        <taxon>Ascomycota</taxon>
        <taxon>Pezizomycotina</taxon>
        <taxon>Sordariomycetes</taxon>
        <taxon>Sordariomycetidae</taxon>
        <taxon>Calosphaeriales</taxon>
        <taxon>Pleurostomataceae</taxon>
        <taxon>Pleurostoma</taxon>
    </lineage>
</organism>
<proteinExistence type="inferred from homology"/>
<dbReference type="InterPro" id="IPR014746">
    <property type="entry name" value="Gln_synth/guanido_kin_cat_dom"/>
</dbReference>
<dbReference type="HAMAP" id="MF_01609">
    <property type="entry name" value="Glu_cys_ligase_2"/>
    <property type="match status" value="1"/>
</dbReference>
<dbReference type="Gene3D" id="3.40.50.11290">
    <property type="match status" value="1"/>
</dbReference>
<reference evidence="6" key="1">
    <citation type="submission" date="2022-07" db="EMBL/GenBank/DDBJ databases">
        <title>Fungi with potential for degradation of polypropylene.</title>
        <authorList>
            <person name="Gostincar C."/>
        </authorList>
    </citation>
    <scope>NUCLEOTIDE SEQUENCE</scope>
    <source>
        <strain evidence="6">EXF-13308</strain>
    </source>
</reference>
<dbReference type="GO" id="GO:0004357">
    <property type="term" value="F:glutamate-cysteine ligase activity"/>
    <property type="evidence" value="ECO:0007669"/>
    <property type="project" value="InterPro"/>
</dbReference>
<keyword evidence="2" id="KW-0547">Nucleotide-binding</keyword>
<dbReference type="SUPFAM" id="SSF55931">
    <property type="entry name" value="Glutamine synthetase/guanido kinase"/>
    <property type="match status" value="1"/>
</dbReference>
<dbReference type="InterPro" id="IPR006336">
    <property type="entry name" value="GCS2"/>
</dbReference>
<dbReference type="InterPro" id="IPR025841">
    <property type="entry name" value="CP_ATPgrasp_2"/>
</dbReference>
<dbReference type="PANTHER" id="PTHR34595">
    <property type="entry name" value="BLR5612 PROTEIN"/>
    <property type="match status" value="1"/>
</dbReference>
<dbReference type="NCBIfam" id="NF010041">
    <property type="entry name" value="PRK13517.1-1"/>
    <property type="match status" value="1"/>
</dbReference>
<comment type="caution">
    <text evidence="6">The sequence shown here is derived from an EMBL/GenBank/DDBJ whole genome shotgun (WGS) entry which is preliminary data.</text>
</comment>
<dbReference type="AlphaFoldDB" id="A0AA38RPJ2"/>
<feature type="domain" description="Circularly permuted ATP-grasp type 2" evidence="5">
    <location>
        <begin position="448"/>
        <end position="819"/>
    </location>
</feature>
<keyword evidence="3" id="KW-0067">ATP-binding</keyword>
<dbReference type="Proteomes" id="UP001174694">
    <property type="component" value="Unassembled WGS sequence"/>
</dbReference>
<keyword evidence="7" id="KW-1185">Reference proteome</keyword>
<sequence length="862" mass="94074">MPLAKLTLGAEEELHLVDLETQRLCKRAPQVLAQLPGDNFKAELQRSTVETNTDVVDTLAGLRAELLEKRRRVIEAAATVGAGIAAVGTAPRSEFQNDFELTATGRFARMQEQYRLLVDEQLICGLQVHVGIADRDLAVQIAQRVERDIPSLLALSASSPFWDCEDTGYASFRIMVWQRWPSAGTTGPMASAAAYDEMLADLVASGVISDEKMAYFDVRPSSQDPATLELRICDGCPIVDDAVLIAGLFRAMVRAAEQEIEAGVDYQPRPVPLHRAAMWQAARGGLSGRLLDASPHARPHRAATVIRDMAKRLRPQLEEFGDWDEVSRLVETTIVRGNSADRQRAAFAEHGDLDDVMRLVVQETHSPASGPEPQTPPLTGYRVRAGDEAVLRTGEPRPTYRAILQWVRHKKPEEIRALYKAKDEWEMKHGLVFGAGDEVEPYPVDLLPRLVQEHEWRELAAGLTQRARALELFLRDMYGEQRAIHDGIIPAEQVTGIPGFRKEATRIPAGTVRAAIQGFDLIRNEFGGWRVLEDNLRTPSGIAYATSIRELMDEVLPDLPRPAALLDPHAAYDQLRDTLFAGLGPDATGVLLTTGPDNKAFFEHDTIARGTGLLLAQPDELDCAGGHIVHRPTGHIVDVMYPRLDDQLGDLQTNDGQAVGAEIIDVAAAGRVRLVNAPGNGVADDKAVYTFVPELIRYYLNEHPLLESVPTYRTCDAAERRIVLERTGDLVTKPVDGFGGAGVLVGPRVSAAEVAERRRAINKDPGAWVAQEVVALSSHPTFTDTELAPRHMDLRAFVFLTGTEPGEARLADAAITRVAPPDSLVVNSSQGGGAKDTWIVAGDASESPQTGEEDSGIDASGQ</sequence>
<evidence type="ECO:0000256" key="3">
    <source>
        <dbReference type="ARBA" id="ARBA00022840"/>
    </source>
</evidence>
<gene>
    <name evidence="6" type="ORF">NKR23_g9804</name>
</gene>
<dbReference type="NCBIfam" id="TIGR02050">
    <property type="entry name" value="gshA_cyan_rel"/>
    <property type="match status" value="1"/>
</dbReference>
<dbReference type="PANTHER" id="PTHR34595:SF7">
    <property type="entry name" value="SLL1039 PROTEIN"/>
    <property type="match status" value="1"/>
</dbReference>
<dbReference type="Gene3D" id="3.30.590.20">
    <property type="match status" value="1"/>
</dbReference>
<dbReference type="Gene3D" id="3.30.1490.270">
    <property type="match status" value="1"/>
</dbReference>
<evidence type="ECO:0000256" key="1">
    <source>
        <dbReference type="ARBA" id="ARBA00022598"/>
    </source>
</evidence>
<dbReference type="GO" id="GO:0005524">
    <property type="term" value="F:ATP binding"/>
    <property type="evidence" value="ECO:0007669"/>
    <property type="project" value="UniProtKB-KW"/>
</dbReference>